<keyword evidence="5 16" id="KW-0732">Signal</keyword>
<evidence type="ECO:0000256" key="16">
    <source>
        <dbReference type="SAM" id="SignalP"/>
    </source>
</evidence>
<dbReference type="AlphaFoldDB" id="A0AA40K089"/>
<evidence type="ECO:0000256" key="15">
    <source>
        <dbReference type="ARBA" id="ARBA00047174"/>
    </source>
</evidence>
<name>A0AA40K089_9PEZI</name>
<evidence type="ECO:0000256" key="2">
    <source>
        <dbReference type="ARBA" id="ARBA00004613"/>
    </source>
</evidence>
<comment type="similarity">
    <text evidence="13">Belongs to the polysaccharide monooxygenase AA9 family.</text>
</comment>
<evidence type="ECO:0000256" key="4">
    <source>
        <dbReference type="ARBA" id="ARBA00022723"/>
    </source>
</evidence>
<dbReference type="Pfam" id="PF03443">
    <property type="entry name" value="AA9"/>
    <property type="match status" value="1"/>
</dbReference>
<dbReference type="GO" id="GO:0030245">
    <property type="term" value="P:cellulose catabolic process"/>
    <property type="evidence" value="ECO:0007669"/>
    <property type="project" value="UniProtKB-KW"/>
</dbReference>
<keyword evidence="12" id="KW-0624">Polysaccharide degradation</keyword>
<evidence type="ECO:0000256" key="8">
    <source>
        <dbReference type="ARBA" id="ARBA00023008"/>
    </source>
</evidence>
<accession>A0AA40K089</accession>
<dbReference type="GO" id="GO:0004497">
    <property type="term" value="F:monooxygenase activity"/>
    <property type="evidence" value="ECO:0007669"/>
    <property type="project" value="UniProtKB-KW"/>
</dbReference>
<comment type="cofactor">
    <cofactor evidence="1">
        <name>Cu(2+)</name>
        <dbReference type="ChEBI" id="CHEBI:29036"/>
    </cofactor>
</comment>
<dbReference type="Proteomes" id="UP001172155">
    <property type="component" value="Unassembled WGS sequence"/>
</dbReference>
<keyword evidence="19" id="KW-1185">Reference proteome</keyword>
<protein>
    <recommendedName>
        <fullName evidence="15">lytic cellulose monooxygenase (C4-dehydrogenating)</fullName>
        <ecNumber evidence="15">1.14.99.56</ecNumber>
    </recommendedName>
</protein>
<evidence type="ECO:0000256" key="6">
    <source>
        <dbReference type="ARBA" id="ARBA00023001"/>
    </source>
</evidence>
<evidence type="ECO:0000259" key="17">
    <source>
        <dbReference type="Pfam" id="PF03443"/>
    </source>
</evidence>
<evidence type="ECO:0000256" key="7">
    <source>
        <dbReference type="ARBA" id="ARBA00023002"/>
    </source>
</evidence>
<evidence type="ECO:0000313" key="19">
    <source>
        <dbReference type="Proteomes" id="UP001172155"/>
    </source>
</evidence>
<comment type="subcellular location">
    <subcellularLocation>
        <location evidence="2">Secreted</location>
    </subcellularLocation>
</comment>
<dbReference type="GO" id="GO:0016787">
    <property type="term" value="F:hydrolase activity"/>
    <property type="evidence" value="ECO:0007669"/>
    <property type="project" value="UniProtKB-KW"/>
</dbReference>
<comment type="catalytic activity">
    <reaction evidence="14">
        <text>[(1-&gt;4)-beta-D-glucosyl]n+m + reduced acceptor + O2 = 4-dehydro-beta-D-glucosyl-[(1-&gt;4)-beta-D-glucosyl]n-1 + [(1-&gt;4)-beta-D-glucosyl]m + acceptor + H2O.</text>
        <dbReference type="EC" id="1.14.99.56"/>
    </reaction>
</comment>
<gene>
    <name evidence="18" type="ORF">B0T18DRAFT_224575</name>
</gene>
<reference evidence="18" key="1">
    <citation type="submission" date="2023-06" db="EMBL/GenBank/DDBJ databases">
        <title>Genome-scale phylogeny and comparative genomics of the fungal order Sordariales.</title>
        <authorList>
            <consortium name="Lawrence Berkeley National Laboratory"/>
            <person name="Hensen N."/>
            <person name="Bonometti L."/>
            <person name="Westerberg I."/>
            <person name="Brannstrom I.O."/>
            <person name="Guillou S."/>
            <person name="Cros-Aarteil S."/>
            <person name="Calhoun S."/>
            <person name="Haridas S."/>
            <person name="Kuo A."/>
            <person name="Mondo S."/>
            <person name="Pangilinan J."/>
            <person name="Riley R."/>
            <person name="LaButti K."/>
            <person name="Andreopoulos B."/>
            <person name="Lipzen A."/>
            <person name="Chen C."/>
            <person name="Yanf M."/>
            <person name="Daum C."/>
            <person name="Ng V."/>
            <person name="Clum A."/>
            <person name="Steindorff A."/>
            <person name="Ohm R."/>
            <person name="Martin F."/>
            <person name="Silar P."/>
            <person name="Natvig D."/>
            <person name="Lalanne C."/>
            <person name="Gautier V."/>
            <person name="Ament-velasquez S.L."/>
            <person name="Kruys A."/>
            <person name="Hutchinson M.I."/>
            <person name="Powell A.J."/>
            <person name="Barry K."/>
            <person name="Miller A.N."/>
            <person name="Grigoriev I.V."/>
            <person name="Debuchy R."/>
            <person name="Gladieux P."/>
            <person name="Thoren M.H."/>
            <person name="Johannesson H."/>
        </authorList>
    </citation>
    <scope>NUCLEOTIDE SEQUENCE</scope>
    <source>
        <strain evidence="18">SMH3187-1</strain>
    </source>
</reference>
<feature type="signal peptide" evidence="16">
    <location>
        <begin position="1"/>
        <end position="19"/>
    </location>
</feature>
<keyword evidence="11" id="KW-0119">Carbohydrate metabolism</keyword>
<evidence type="ECO:0000256" key="5">
    <source>
        <dbReference type="ARBA" id="ARBA00022729"/>
    </source>
</evidence>
<evidence type="ECO:0000256" key="9">
    <source>
        <dbReference type="ARBA" id="ARBA00023033"/>
    </source>
</evidence>
<evidence type="ECO:0000256" key="13">
    <source>
        <dbReference type="ARBA" id="ARBA00044502"/>
    </source>
</evidence>
<evidence type="ECO:0000256" key="12">
    <source>
        <dbReference type="ARBA" id="ARBA00023326"/>
    </source>
</evidence>
<evidence type="ECO:0000256" key="1">
    <source>
        <dbReference type="ARBA" id="ARBA00001973"/>
    </source>
</evidence>
<feature type="domain" description="Auxiliary Activity family 9 catalytic" evidence="17">
    <location>
        <begin position="20"/>
        <end position="152"/>
    </location>
</feature>
<sequence length="155" mass="17224">MSFLLLSFITVLLPLRAFGHGGIWNYSIAGEWRPGFFPYYPAAGQSSIQRHWTDFRPIVDVSQPTIVCNDPGDFAQEYATIAVGAEVKAYYRGWPHNIGPVIVWMAFCGAEPDSCSSFNGTGRQWFKIGQAGLLSGGMRDGLWAQKHMIANQNFT</sequence>
<proteinExistence type="inferred from homology"/>
<dbReference type="PANTHER" id="PTHR33353:SF19">
    <property type="entry name" value="GLYCOSYLHYDROLASE FAMILY 61-8 PROTEIN"/>
    <property type="match status" value="1"/>
</dbReference>
<dbReference type="GO" id="GO:0005576">
    <property type="term" value="C:extracellular region"/>
    <property type="evidence" value="ECO:0007669"/>
    <property type="project" value="UniProtKB-SubCell"/>
</dbReference>
<feature type="chain" id="PRO_5041293950" description="lytic cellulose monooxygenase (C4-dehydrogenating)" evidence="16">
    <location>
        <begin position="20"/>
        <end position="155"/>
    </location>
</feature>
<evidence type="ECO:0000256" key="11">
    <source>
        <dbReference type="ARBA" id="ARBA00023277"/>
    </source>
</evidence>
<keyword evidence="10" id="KW-1015">Disulfide bond</keyword>
<evidence type="ECO:0000256" key="3">
    <source>
        <dbReference type="ARBA" id="ARBA00022525"/>
    </source>
</evidence>
<keyword evidence="3" id="KW-0964">Secreted</keyword>
<keyword evidence="6" id="KW-0136">Cellulose degradation</keyword>
<keyword evidence="18" id="KW-0378">Hydrolase</keyword>
<evidence type="ECO:0000256" key="10">
    <source>
        <dbReference type="ARBA" id="ARBA00023157"/>
    </source>
</evidence>
<keyword evidence="8" id="KW-0186">Copper</keyword>
<evidence type="ECO:0000256" key="14">
    <source>
        <dbReference type="ARBA" id="ARBA00045077"/>
    </source>
</evidence>
<dbReference type="InterPro" id="IPR049892">
    <property type="entry name" value="AA9"/>
</dbReference>
<dbReference type="EMBL" id="JAUKUD010000006">
    <property type="protein sequence ID" value="KAK0741106.1"/>
    <property type="molecule type" value="Genomic_DNA"/>
</dbReference>
<dbReference type="Gene3D" id="2.70.50.70">
    <property type="match status" value="1"/>
</dbReference>
<dbReference type="PANTHER" id="PTHR33353">
    <property type="entry name" value="PUTATIVE (AFU_ORTHOLOGUE AFUA_1G12560)-RELATED"/>
    <property type="match status" value="1"/>
</dbReference>
<comment type="caution">
    <text evidence="18">The sequence shown here is derived from an EMBL/GenBank/DDBJ whole genome shotgun (WGS) entry which is preliminary data.</text>
</comment>
<evidence type="ECO:0000313" key="18">
    <source>
        <dbReference type="EMBL" id="KAK0741106.1"/>
    </source>
</evidence>
<keyword evidence="7" id="KW-0560">Oxidoreductase</keyword>
<dbReference type="GO" id="GO:0046872">
    <property type="term" value="F:metal ion binding"/>
    <property type="evidence" value="ECO:0007669"/>
    <property type="project" value="UniProtKB-KW"/>
</dbReference>
<organism evidence="18 19">
    <name type="scientific">Schizothecium vesticola</name>
    <dbReference type="NCBI Taxonomy" id="314040"/>
    <lineage>
        <taxon>Eukaryota</taxon>
        <taxon>Fungi</taxon>
        <taxon>Dikarya</taxon>
        <taxon>Ascomycota</taxon>
        <taxon>Pezizomycotina</taxon>
        <taxon>Sordariomycetes</taxon>
        <taxon>Sordariomycetidae</taxon>
        <taxon>Sordariales</taxon>
        <taxon>Schizotheciaceae</taxon>
        <taxon>Schizothecium</taxon>
    </lineage>
</organism>
<keyword evidence="9" id="KW-0503">Monooxygenase</keyword>
<keyword evidence="4" id="KW-0479">Metal-binding</keyword>
<dbReference type="InterPro" id="IPR005103">
    <property type="entry name" value="AA9_LPMO"/>
</dbReference>
<dbReference type="EC" id="1.14.99.56" evidence="15"/>